<feature type="region of interest" description="Disordered" evidence="1">
    <location>
        <begin position="1"/>
        <end position="21"/>
    </location>
</feature>
<protein>
    <recommendedName>
        <fullName evidence="2">PWWP domain-containing protein</fullName>
    </recommendedName>
</protein>
<dbReference type="Gene3D" id="2.30.30.140">
    <property type="match status" value="1"/>
</dbReference>
<feature type="region of interest" description="Disordered" evidence="1">
    <location>
        <begin position="167"/>
        <end position="240"/>
    </location>
</feature>
<gene>
    <name evidence="3" type="ORF">CONCODRAFT_67441</name>
</gene>
<feature type="domain" description="PWWP" evidence="2">
    <location>
        <begin position="66"/>
        <end position="128"/>
    </location>
</feature>
<accession>A0A137PHW2</accession>
<dbReference type="OrthoDB" id="641149at2759"/>
<evidence type="ECO:0000256" key="1">
    <source>
        <dbReference type="SAM" id="MobiDB-lite"/>
    </source>
</evidence>
<dbReference type="Proteomes" id="UP000070444">
    <property type="component" value="Unassembled WGS sequence"/>
</dbReference>
<evidence type="ECO:0000313" key="4">
    <source>
        <dbReference type="Proteomes" id="UP000070444"/>
    </source>
</evidence>
<proteinExistence type="predicted"/>
<dbReference type="Pfam" id="PF00855">
    <property type="entry name" value="PWWP"/>
    <property type="match status" value="1"/>
</dbReference>
<organism evidence="3 4">
    <name type="scientific">Conidiobolus coronatus (strain ATCC 28846 / CBS 209.66 / NRRL 28638)</name>
    <name type="common">Delacroixia coronata</name>
    <dbReference type="NCBI Taxonomy" id="796925"/>
    <lineage>
        <taxon>Eukaryota</taxon>
        <taxon>Fungi</taxon>
        <taxon>Fungi incertae sedis</taxon>
        <taxon>Zoopagomycota</taxon>
        <taxon>Entomophthoromycotina</taxon>
        <taxon>Entomophthoromycetes</taxon>
        <taxon>Entomophthorales</taxon>
        <taxon>Ancylistaceae</taxon>
        <taxon>Conidiobolus</taxon>
    </lineage>
</organism>
<dbReference type="AlphaFoldDB" id="A0A137PHW2"/>
<keyword evidence="4" id="KW-1185">Reference proteome</keyword>
<dbReference type="CDD" id="cd05162">
    <property type="entry name" value="PWWP"/>
    <property type="match status" value="1"/>
</dbReference>
<name>A0A137PHW2_CONC2</name>
<feature type="compositionally biased region" description="Basic and acidic residues" evidence="1">
    <location>
        <begin position="193"/>
        <end position="220"/>
    </location>
</feature>
<dbReference type="InterPro" id="IPR000313">
    <property type="entry name" value="PWWP_dom"/>
</dbReference>
<evidence type="ECO:0000259" key="2">
    <source>
        <dbReference type="Pfam" id="PF00855"/>
    </source>
</evidence>
<dbReference type="SUPFAM" id="SSF63748">
    <property type="entry name" value="Tudor/PWWP/MBT"/>
    <property type="match status" value="1"/>
</dbReference>
<evidence type="ECO:0000313" key="3">
    <source>
        <dbReference type="EMBL" id="KXN74588.1"/>
    </source>
</evidence>
<dbReference type="EMBL" id="KQ964422">
    <property type="protein sequence ID" value="KXN74588.1"/>
    <property type="molecule type" value="Genomic_DNA"/>
</dbReference>
<sequence length="315" mass="36397">MTTLRLKRNQTELCHSSNEHPSKVQKSVLNTKLKLTISNKSKPKLPPFKGREVVFVDPLDENEEYWWPAMVVPFCELDSTMVSAPLQPGECVVKYFEDNKYSVVMYKDLKLLKPNTEPFIGFEKKNRNFCQRAGVRSALNFIKSQKPTKRFKWRLWGDMEISQGSTAMDHIDDSATSSSRETKKITASKPKPNKTEQKKTNGKESVKRDNDSDTKSDKATSTDTSASLPTPPPRTAFASSTCPAVNSWIDKYISFNLMLSDPEKFEYRCQLLLHKLQKRYRKSQNDLTFIQRDLIQVLPNHVVRKLRTQDRRQKK</sequence>
<reference evidence="3 4" key="1">
    <citation type="journal article" date="2015" name="Genome Biol. Evol.">
        <title>Phylogenomic analyses indicate that early fungi evolved digesting cell walls of algal ancestors of land plants.</title>
        <authorList>
            <person name="Chang Y."/>
            <person name="Wang S."/>
            <person name="Sekimoto S."/>
            <person name="Aerts A.L."/>
            <person name="Choi C."/>
            <person name="Clum A."/>
            <person name="LaButti K.M."/>
            <person name="Lindquist E.A."/>
            <person name="Yee Ngan C."/>
            <person name="Ohm R.A."/>
            <person name="Salamov A.A."/>
            <person name="Grigoriev I.V."/>
            <person name="Spatafora J.W."/>
            <person name="Berbee M.L."/>
        </authorList>
    </citation>
    <scope>NUCLEOTIDE SEQUENCE [LARGE SCALE GENOMIC DNA]</scope>
    <source>
        <strain evidence="3 4">NRRL 28638</strain>
    </source>
</reference>